<dbReference type="EMBL" id="CP096983">
    <property type="protein sequence ID" value="URZ11202.1"/>
    <property type="molecule type" value="Genomic_DNA"/>
</dbReference>
<evidence type="ECO:0000256" key="1">
    <source>
        <dbReference type="NCBIfam" id="TIGR02625"/>
    </source>
</evidence>
<dbReference type="NCBIfam" id="TIGR02625">
    <property type="entry name" value="YiiL_rotase"/>
    <property type="match status" value="1"/>
</dbReference>
<dbReference type="InterPro" id="IPR011008">
    <property type="entry name" value="Dimeric_a/b-barrel"/>
</dbReference>
<dbReference type="HAMAP" id="MF_01663">
    <property type="entry name" value="L_rham_rotase"/>
    <property type="match status" value="1"/>
</dbReference>
<dbReference type="EC" id="5.1.3.32" evidence="1"/>
<protein>
    <recommendedName>
        <fullName evidence="1">L-rhamnose mutarotase</fullName>
        <ecNumber evidence="1">5.1.3.32</ecNumber>
    </recommendedName>
</protein>
<dbReference type="KEGG" id="crw:CROST_019190"/>
<dbReference type="Gene3D" id="3.30.70.100">
    <property type="match status" value="1"/>
</dbReference>
<sequence length="104" mass="12702">MIRKGTVMKLFNGFEKEYELRHSKIWPEMVQMLHKYGAKNYSIFLDKESNNLFAYVEIENEERWNKTGETEICKKWWEYMKDIMETNKDNSPVSIELREVFHLD</sequence>
<name>A0A1S8LQE8_9CLOT</name>
<dbReference type="PANTHER" id="PTHR34389">
    <property type="entry name" value="L-RHAMNOSE MUTAROTASE"/>
    <property type="match status" value="1"/>
</dbReference>
<dbReference type="STRING" id="84029.CROST_00470"/>
<keyword evidence="2" id="KW-0413">Isomerase</keyword>
<accession>A0A1S8LQE8</accession>
<keyword evidence="3" id="KW-1185">Reference proteome</keyword>
<dbReference type="InterPro" id="IPR008000">
    <property type="entry name" value="Rham/fucose_mutarotase"/>
</dbReference>
<dbReference type="GO" id="GO:0005737">
    <property type="term" value="C:cytoplasm"/>
    <property type="evidence" value="ECO:0007669"/>
    <property type="project" value="InterPro"/>
</dbReference>
<dbReference type="GO" id="GO:0019301">
    <property type="term" value="P:rhamnose catabolic process"/>
    <property type="evidence" value="ECO:0007669"/>
    <property type="project" value="UniProtKB-UniRule"/>
</dbReference>
<gene>
    <name evidence="2" type="primary">rhaM</name>
    <name evidence="2" type="ORF">CROST_019190</name>
</gene>
<dbReference type="Proteomes" id="UP000190951">
    <property type="component" value="Chromosome"/>
</dbReference>
<evidence type="ECO:0000313" key="2">
    <source>
        <dbReference type="EMBL" id="URZ11202.1"/>
    </source>
</evidence>
<dbReference type="InterPro" id="IPR013448">
    <property type="entry name" value="L-rhamnose_mutarotase"/>
</dbReference>
<dbReference type="RefSeq" id="WP_077835463.1">
    <property type="nucleotide sequence ID" value="NZ_CP096983.1"/>
</dbReference>
<reference evidence="2 3" key="1">
    <citation type="submission" date="2022-04" db="EMBL/GenBank/DDBJ databases">
        <title>Genome sequence of C. roseum typestrain.</title>
        <authorList>
            <person name="Poehlein A."/>
            <person name="Schoch T."/>
            <person name="Duerre P."/>
            <person name="Daniel R."/>
        </authorList>
    </citation>
    <scope>NUCLEOTIDE SEQUENCE [LARGE SCALE GENOMIC DNA]</scope>
    <source>
        <strain evidence="2 3">DSM 7320</strain>
    </source>
</reference>
<organism evidence="2 3">
    <name type="scientific">Clostridium felsineum</name>
    <dbReference type="NCBI Taxonomy" id="36839"/>
    <lineage>
        <taxon>Bacteria</taxon>
        <taxon>Bacillati</taxon>
        <taxon>Bacillota</taxon>
        <taxon>Clostridia</taxon>
        <taxon>Eubacteriales</taxon>
        <taxon>Clostridiaceae</taxon>
        <taxon>Clostridium</taxon>
    </lineage>
</organism>
<dbReference type="Pfam" id="PF05336">
    <property type="entry name" value="rhaM"/>
    <property type="match status" value="1"/>
</dbReference>
<dbReference type="GO" id="GO:0062192">
    <property type="term" value="F:L-rhamnose mutarotase activity"/>
    <property type="evidence" value="ECO:0007669"/>
    <property type="project" value="UniProtKB-UniRule"/>
</dbReference>
<dbReference type="PANTHER" id="PTHR34389:SF2">
    <property type="entry name" value="L-RHAMNOSE MUTAROTASE"/>
    <property type="match status" value="1"/>
</dbReference>
<dbReference type="AlphaFoldDB" id="A0A1S8LQE8"/>
<proteinExistence type="inferred from homology"/>
<dbReference type="SUPFAM" id="SSF54909">
    <property type="entry name" value="Dimeric alpha+beta barrel"/>
    <property type="match status" value="1"/>
</dbReference>
<evidence type="ECO:0000313" key="3">
    <source>
        <dbReference type="Proteomes" id="UP000190951"/>
    </source>
</evidence>